<evidence type="ECO:0000313" key="3">
    <source>
        <dbReference type="Proteomes" id="UP001497516"/>
    </source>
</evidence>
<dbReference type="AlphaFoldDB" id="A0AAV2GQ59"/>
<feature type="transmembrane region" description="Helical" evidence="1">
    <location>
        <begin position="145"/>
        <end position="176"/>
    </location>
</feature>
<dbReference type="EMBL" id="OZ034822">
    <property type="protein sequence ID" value="CAL1412621.1"/>
    <property type="molecule type" value="Genomic_DNA"/>
</dbReference>
<keyword evidence="1" id="KW-0812">Transmembrane</keyword>
<feature type="transmembrane region" description="Helical" evidence="1">
    <location>
        <begin position="272"/>
        <end position="297"/>
    </location>
</feature>
<accession>A0AAV2GQ59</accession>
<name>A0AAV2GQ59_9ROSI</name>
<feature type="transmembrane region" description="Helical" evidence="1">
    <location>
        <begin position="182"/>
        <end position="211"/>
    </location>
</feature>
<gene>
    <name evidence="2" type="ORF">LTRI10_LOCUS51900</name>
</gene>
<keyword evidence="1" id="KW-1133">Transmembrane helix</keyword>
<feature type="transmembrane region" description="Helical" evidence="1">
    <location>
        <begin position="232"/>
        <end position="252"/>
    </location>
</feature>
<dbReference type="PANTHER" id="PTHR33133:SF51">
    <property type="entry name" value="THH1_TOM1_TOM3 DOMAIN-CONTAINING PROTEIN"/>
    <property type="match status" value="1"/>
</dbReference>
<reference evidence="2 3" key="1">
    <citation type="submission" date="2024-04" db="EMBL/GenBank/DDBJ databases">
        <authorList>
            <person name="Fracassetti M."/>
        </authorList>
    </citation>
    <scope>NUCLEOTIDE SEQUENCE [LARGE SCALE GENOMIC DNA]</scope>
</reference>
<sequence>MDREQEEMQFLGMFGVYKESYRIIIAWRRIFSRITLSLILPLALVFLAHKEFSDLLLSNIIRSEILLDQTPAAASSRRSKIDGVLTAEWTYFWLLKAAYFTFLLVFSLLSTAAVVFTVASLYTSRLDLSFRKVITVVVPKVWKRLILTFLCYFLFIFAYNFIFFLLFVLAAVTLAMSPVADYAFPVLLILYFAGFLYATVVWQLASVISVLEDSWGFRAMSKSRDLIRGKTWLAVFIFFKLNFTFGAIQVMFDRFVVHPRSSLGPFGRTAAGLGSLLLLLKVFLFGLVVQTVLYFVCKSYHHENIDKSTLSEHLEGYLGDYMPLKSKDVQMEQYLEEHDDDGDRV</sequence>
<keyword evidence="3" id="KW-1185">Reference proteome</keyword>
<keyword evidence="1" id="KW-0472">Membrane</keyword>
<proteinExistence type="predicted"/>
<dbReference type="Proteomes" id="UP001497516">
    <property type="component" value="Chromosome 9"/>
</dbReference>
<feature type="transmembrane region" description="Helical" evidence="1">
    <location>
        <begin position="97"/>
        <end position="124"/>
    </location>
</feature>
<evidence type="ECO:0000313" key="2">
    <source>
        <dbReference type="EMBL" id="CAL1412621.1"/>
    </source>
</evidence>
<evidence type="ECO:0000256" key="1">
    <source>
        <dbReference type="SAM" id="Phobius"/>
    </source>
</evidence>
<feature type="transmembrane region" description="Helical" evidence="1">
    <location>
        <begin position="30"/>
        <end position="49"/>
    </location>
</feature>
<dbReference type="PANTHER" id="PTHR33133">
    <property type="entry name" value="OS08G0107100 PROTEIN-RELATED"/>
    <property type="match status" value="1"/>
</dbReference>
<organism evidence="2 3">
    <name type="scientific">Linum trigynum</name>
    <dbReference type="NCBI Taxonomy" id="586398"/>
    <lineage>
        <taxon>Eukaryota</taxon>
        <taxon>Viridiplantae</taxon>
        <taxon>Streptophyta</taxon>
        <taxon>Embryophyta</taxon>
        <taxon>Tracheophyta</taxon>
        <taxon>Spermatophyta</taxon>
        <taxon>Magnoliopsida</taxon>
        <taxon>eudicotyledons</taxon>
        <taxon>Gunneridae</taxon>
        <taxon>Pentapetalae</taxon>
        <taxon>rosids</taxon>
        <taxon>fabids</taxon>
        <taxon>Malpighiales</taxon>
        <taxon>Linaceae</taxon>
        <taxon>Linum</taxon>
    </lineage>
</organism>
<protein>
    <submittedName>
        <fullName evidence="2">Uncharacterized protein</fullName>
    </submittedName>
</protein>